<keyword evidence="1" id="KW-1133">Transmembrane helix</keyword>
<keyword evidence="4" id="KW-1185">Reference proteome</keyword>
<evidence type="ECO:0000313" key="3">
    <source>
        <dbReference type="EMBL" id="MBN3964512.1"/>
    </source>
</evidence>
<dbReference type="Pfam" id="PF01478">
    <property type="entry name" value="Peptidase_A24"/>
    <property type="match status" value="1"/>
</dbReference>
<evidence type="ECO:0000313" key="4">
    <source>
        <dbReference type="Proteomes" id="UP000772591"/>
    </source>
</evidence>
<comment type="caution">
    <text evidence="3">The sequence shown here is derived from an EMBL/GenBank/DDBJ whole genome shotgun (WGS) entry which is preliminary data.</text>
</comment>
<feature type="transmembrane region" description="Helical" evidence="1">
    <location>
        <begin position="54"/>
        <end position="72"/>
    </location>
</feature>
<feature type="transmembrane region" description="Helical" evidence="1">
    <location>
        <begin position="139"/>
        <end position="155"/>
    </location>
</feature>
<keyword evidence="1" id="KW-0812">Transmembrane</keyword>
<dbReference type="RefSeq" id="WP_205891966.1">
    <property type="nucleotide sequence ID" value="NZ_JADEVO010000004.1"/>
</dbReference>
<dbReference type="Proteomes" id="UP000772591">
    <property type="component" value="Unassembled WGS sequence"/>
</dbReference>
<dbReference type="InterPro" id="IPR000045">
    <property type="entry name" value="Prepilin_IV_endopep_pep"/>
</dbReference>
<evidence type="ECO:0000256" key="1">
    <source>
        <dbReference type="SAM" id="Phobius"/>
    </source>
</evidence>
<dbReference type="EMBL" id="JADEVO010000004">
    <property type="protein sequence ID" value="MBN3964512.1"/>
    <property type="molecule type" value="Genomic_DNA"/>
</dbReference>
<evidence type="ECO:0000259" key="2">
    <source>
        <dbReference type="Pfam" id="PF01478"/>
    </source>
</evidence>
<sequence>MQSFFLIIWLMVCAAQDARERHIANVLTLGAGALALAWLLWTGSTWLGAEAIQGGLAFLLALAFTLPGYWMGRMGAGDVKLVTALALATDGKHVLGTIIGAGVVSVLWLLISPKLWLYMSQSLREQLRYMGPQMSKKQPFAPFVLAGAVLTMAWLR</sequence>
<feature type="domain" description="Prepilin type IV endopeptidase peptidase" evidence="2">
    <location>
        <begin position="4"/>
        <end position="109"/>
    </location>
</feature>
<proteinExistence type="predicted"/>
<feature type="transmembrane region" description="Helical" evidence="1">
    <location>
        <begin position="94"/>
        <end position="118"/>
    </location>
</feature>
<protein>
    <submittedName>
        <fullName evidence="3">Prepilin peptidase</fullName>
    </submittedName>
</protein>
<keyword evidence="1" id="KW-0472">Membrane</keyword>
<reference evidence="3 4" key="1">
    <citation type="journal article" date="2021" name="Int. J. Syst. Evol. Microbiol.">
        <title>Pseudomonas piscium sp. nov., Pseudomonas pisciculturae sp. nov., Pseudomonas mucoides sp. nov. and Pseudomonas neuropathica sp. nov. isolated from rainbow trout.</title>
        <authorList>
            <person name="Duman M."/>
            <person name="Mulet M."/>
            <person name="Altun S."/>
            <person name="Saticioglu I.B."/>
            <person name="Gomila M."/>
            <person name="Lalucat J."/>
            <person name="Garcia-Valdes E."/>
        </authorList>
    </citation>
    <scope>NUCLEOTIDE SEQUENCE [LARGE SCALE GENOMIC DNA]</scope>
    <source>
        <strain evidence="3 4">LMG 28632</strain>
    </source>
</reference>
<accession>A0ABS3ABH0</accession>
<name>A0ABS3ABH0_9PSED</name>
<feature type="transmembrane region" description="Helical" evidence="1">
    <location>
        <begin position="24"/>
        <end position="42"/>
    </location>
</feature>
<gene>
    <name evidence="3" type="ORF">IMW75_04315</name>
</gene>
<dbReference type="Gene3D" id="1.20.120.1220">
    <property type="match status" value="1"/>
</dbReference>
<organism evidence="3 4">
    <name type="scientific">Pseudomonas gregormendelii</name>
    <dbReference type="NCBI Taxonomy" id="1628277"/>
    <lineage>
        <taxon>Bacteria</taxon>
        <taxon>Pseudomonadati</taxon>
        <taxon>Pseudomonadota</taxon>
        <taxon>Gammaproteobacteria</taxon>
        <taxon>Pseudomonadales</taxon>
        <taxon>Pseudomonadaceae</taxon>
        <taxon>Pseudomonas</taxon>
    </lineage>
</organism>